<organism evidence="1 2">
    <name type="scientific">Trachymyrmex cornetzi</name>
    <dbReference type="NCBI Taxonomy" id="471704"/>
    <lineage>
        <taxon>Eukaryota</taxon>
        <taxon>Metazoa</taxon>
        <taxon>Ecdysozoa</taxon>
        <taxon>Arthropoda</taxon>
        <taxon>Hexapoda</taxon>
        <taxon>Insecta</taxon>
        <taxon>Pterygota</taxon>
        <taxon>Neoptera</taxon>
        <taxon>Endopterygota</taxon>
        <taxon>Hymenoptera</taxon>
        <taxon>Apocrita</taxon>
        <taxon>Aculeata</taxon>
        <taxon>Formicoidea</taxon>
        <taxon>Formicidae</taxon>
        <taxon>Myrmicinae</taxon>
        <taxon>Trachymyrmex</taxon>
    </lineage>
</organism>
<sequence length="90" mass="10594">MAVIGVEENDDNKALIYVKGREKREWLADVLDNDNLTIETLDADYKDIDSLHNLDVTNTMRCGKHIKNCALQNVFKIHNWWSQRQKMYQV</sequence>
<protein>
    <submittedName>
        <fullName evidence="1">Uncharacterized protein</fullName>
    </submittedName>
</protein>
<name>A0A151JR94_9HYME</name>
<gene>
    <name evidence="1" type="ORF">ALC57_00626</name>
</gene>
<dbReference type="Proteomes" id="UP000078492">
    <property type="component" value="Unassembled WGS sequence"/>
</dbReference>
<keyword evidence="2" id="KW-1185">Reference proteome</keyword>
<reference evidence="1 2" key="1">
    <citation type="submission" date="2015-09" db="EMBL/GenBank/DDBJ databases">
        <title>Trachymyrmex cornetzi WGS genome.</title>
        <authorList>
            <person name="Nygaard S."/>
            <person name="Hu H."/>
            <person name="Boomsma J."/>
            <person name="Zhang G."/>
        </authorList>
    </citation>
    <scope>NUCLEOTIDE SEQUENCE [LARGE SCALE GENOMIC DNA]</scope>
    <source>
        <strain evidence="1">Tcor2-1</strain>
        <tissue evidence="1">Whole body</tissue>
    </source>
</reference>
<proteinExistence type="predicted"/>
<dbReference type="STRING" id="471704.A0A151JR94"/>
<evidence type="ECO:0000313" key="1">
    <source>
        <dbReference type="EMBL" id="KYN29918.1"/>
    </source>
</evidence>
<evidence type="ECO:0000313" key="2">
    <source>
        <dbReference type="Proteomes" id="UP000078492"/>
    </source>
</evidence>
<accession>A0A151JR94</accession>
<dbReference type="AlphaFoldDB" id="A0A151JR94"/>
<dbReference type="EMBL" id="KQ978605">
    <property type="protein sequence ID" value="KYN29918.1"/>
    <property type="molecule type" value="Genomic_DNA"/>
</dbReference>